<dbReference type="Proteomes" id="UP000430272">
    <property type="component" value="Unassembled WGS sequence"/>
</dbReference>
<name>A0A844Y5P2_9SPHN</name>
<sequence>MRAPEMSRIIKLDRLPDGAMRIEADEDERRRLAGRFGLPAVHELVATIRLTREGEAIAAAGNLTARFEQACAVSGEAFANTVEEPVALRFVPAYSHADTGDEEEEIELSEDELDEVPYEGQSFDLGEAIAQSFGLAVDPYARGPEADIAREDNGLDKPETGGAFAALAALRKD</sequence>
<dbReference type="OrthoDB" id="8443793at2"/>
<evidence type="ECO:0000313" key="2">
    <source>
        <dbReference type="Proteomes" id="UP000430272"/>
    </source>
</evidence>
<comment type="caution">
    <text evidence="1">The sequence shown here is derived from an EMBL/GenBank/DDBJ whole genome shotgun (WGS) entry which is preliminary data.</text>
</comment>
<gene>
    <name evidence="1" type="ORF">GRI47_01210</name>
</gene>
<dbReference type="AlphaFoldDB" id="A0A844Y5P2"/>
<dbReference type="Pfam" id="PF02620">
    <property type="entry name" value="YceD"/>
    <property type="match status" value="1"/>
</dbReference>
<dbReference type="InterPro" id="IPR003772">
    <property type="entry name" value="YceD"/>
</dbReference>
<accession>A0A844Y5P2</accession>
<protein>
    <submittedName>
        <fullName evidence="1">DUF177 domain-containing protein</fullName>
    </submittedName>
</protein>
<dbReference type="EMBL" id="WTYD01000001">
    <property type="protein sequence ID" value="MXO52623.1"/>
    <property type="molecule type" value="Genomic_DNA"/>
</dbReference>
<proteinExistence type="predicted"/>
<evidence type="ECO:0000313" key="1">
    <source>
        <dbReference type="EMBL" id="MXO52623.1"/>
    </source>
</evidence>
<organism evidence="1 2">
    <name type="scientific">Qipengyuania pelagi</name>
    <dbReference type="NCBI Taxonomy" id="994320"/>
    <lineage>
        <taxon>Bacteria</taxon>
        <taxon>Pseudomonadati</taxon>
        <taxon>Pseudomonadota</taxon>
        <taxon>Alphaproteobacteria</taxon>
        <taxon>Sphingomonadales</taxon>
        <taxon>Erythrobacteraceae</taxon>
        <taxon>Qipengyuania</taxon>
    </lineage>
</organism>
<reference evidence="1 2" key="1">
    <citation type="submission" date="2019-12" db="EMBL/GenBank/DDBJ databases">
        <title>Genomic-based taxomic classification of the family Erythrobacteraceae.</title>
        <authorList>
            <person name="Xu L."/>
        </authorList>
    </citation>
    <scope>NUCLEOTIDE SEQUENCE [LARGE SCALE GENOMIC DNA]</scope>
    <source>
        <strain evidence="1 2">JCM 17468</strain>
    </source>
</reference>
<keyword evidence="2" id="KW-1185">Reference proteome</keyword>